<feature type="compositionally biased region" description="Polar residues" evidence="1">
    <location>
        <begin position="79"/>
        <end position="90"/>
    </location>
</feature>
<organism evidence="3 4">
    <name type="scientific">Pseudopithomyces chartarum</name>
    <dbReference type="NCBI Taxonomy" id="1892770"/>
    <lineage>
        <taxon>Eukaryota</taxon>
        <taxon>Fungi</taxon>
        <taxon>Dikarya</taxon>
        <taxon>Ascomycota</taxon>
        <taxon>Pezizomycotina</taxon>
        <taxon>Dothideomycetes</taxon>
        <taxon>Pleosporomycetidae</taxon>
        <taxon>Pleosporales</taxon>
        <taxon>Massarineae</taxon>
        <taxon>Didymosphaeriaceae</taxon>
        <taxon>Pseudopithomyces</taxon>
    </lineage>
</organism>
<dbReference type="InterPro" id="IPR036063">
    <property type="entry name" value="Smr_dom_sf"/>
</dbReference>
<evidence type="ECO:0000313" key="4">
    <source>
        <dbReference type="Proteomes" id="UP001280581"/>
    </source>
</evidence>
<sequence>MGEDLIALEQEYCPPLDPALVHALYLDYAPDNISALEELLETFKQTAVTEQLTEFDPSGSSGGLVRLNQGKQSDEVDSNAETWTSATTETDYTSLSNELATLGLEGSPSSWEESTRGYSREAETKEQRLADTFPALRPEFVAYTLKKCGDDLGRATDELLNHNYFEDVKGSPEEEVSVVKGIEAFSEEYHLPQRGKKGKKKKKQKGVNLYDAGLTSTSESALNPTSPVTNRWKDSGRDIDFLASRTNISQKTITSLYHENGTSLSRTLAAILKKTIATHAGEEPSASVIQPALSLTDAFPTLDLAHATALIHLTSPSTAHANDLAKHLTMSPTSPTSSIDRVVPQYAPIALSDPTPLPANLPALTPSFNPHTSSSLSATRSAAFDSASTAYRRGRSNPLFKAAAGYYSQIGRDATAHLHAAREADADAFVASQSTSKMLDLHGVTVDSATRIAKLKTREWWEGLGEQRVKGYGGGRGGSREPFTIVTGLGRHSEGGRGRIGPAVFKALTAEGWRVEVEGGEVRVTGRARG</sequence>
<evidence type="ECO:0000259" key="2">
    <source>
        <dbReference type="PROSITE" id="PS50828"/>
    </source>
</evidence>
<dbReference type="CDD" id="cd14279">
    <property type="entry name" value="CUE"/>
    <property type="match status" value="1"/>
</dbReference>
<dbReference type="AlphaFoldDB" id="A0AAN6M5Z5"/>
<dbReference type="GO" id="GO:0004519">
    <property type="term" value="F:endonuclease activity"/>
    <property type="evidence" value="ECO:0007669"/>
    <property type="project" value="TreeGrafter"/>
</dbReference>
<protein>
    <recommendedName>
        <fullName evidence="2">Smr domain-containing protein</fullName>
    </recommendedName>
</protein>
<dbReference type="PROSITE" id="PS50828">
    <property type="entry name" value="SMR"/>
    <property type="match status" value="1"/>
</dbReference>
<name>A0AAN6M5Z5_9PLEO</name>
<reference evidence="3 4" key="1">
    <citation type="submission" date="2021-02" db="EMBL/GenBank/DDBJ databases">
        <title>Genome assembly of Pseudopithomyces chartarum.</title>
        <authorList>
            <person name="Jauregui R."/>
            <person name="Singh J."/>
            <person name="Voisey C."/>
        </authorList>
    </citation>
    <scope>NUCLEOTIDE SEQUENCE [LARGE SCALE GENOMIC DNA]</scope>
    <source>
        <strain evidence="3 4">AGR01</strain>
    </source>
</reference>
<proteinExistence type="predicted"/>
<feature type="region of interest" description="Disordered" evidence="1">
    <location>
        <begin position="54"/>
        <end position="90"/>
    </location>
</feature>
<dbReference type="InterPro" id="IPR058864">
    <property type="entry name" value="UBA_10"/>
</dbReference>
<evidence type="ECO:0000313" key="3">
    <source>
        <dbReference type="EMBL" id="KAK3214906.1"/>
    </source>
</evidence>
<dbReference type="GO" id="GO:0005634">
    <property type="term" value="C:nucleus"/>
    <property type="evidence" value="ECO:0007669"/>
    <property type="project" value="TreeGrafter"/>
</dbReference>
<feature type="region of interest" description="Disordered" evidence="1">
    <location>
        <begin position="104"/>
        <end position="125"/>
    </location>
</feature>
<keyword evidence="4" id="KW-1185">Reference proteome</keyword>
<gene>
    <name evidence="3" type="ORF">GRF29_19g1651929</name>
</gene>
<feature type="domain" description="Smr" evidence="2">
    <location>
        <begin position="439"/>
        <end position="527"/>
    </location>
</feature>
<evidence type="ECO:0000256" key="1">
    <source>
        <dbReference type="SAM" id="MobiDB-lite"/>
    </source>
</evidence>
<dbReference type="PANTHER" id="PTHR46535">
    <property type="entry name" value="NEDD4-BINDING PROTEIN 2"/>
    <property type="match status" value="1"/>
</dbReference>
<accession>A0AAN6M5Z5</accession>
<dbReference type="Pfam" id="PF26286">
    <property type="entry name" value="UBA_10"/>
    <property type="match status" value="1"/>
</dbReference>
<dbReference type="SUPFAM" id="SSF46934">
    <property type="entry name" value="UBA-like"/>
    <property type="match status" value="1"/>
</dbReference>
<dbReference type="EMBL" id="WVTA01000003">
    <property type="protein sequence ID" value="KAK3214906.1"/>
    <property type="molecule type" value="Genomic_DNA"/>
</dbReference>
<comment type="caution">
    <text evidence="3">The sequence shown here is derived from an EMBL/GenBank/DDBJ whole genome shotgun (WGS) entry which is preliminary data.</text>
</comment>
<dbReference type="InterPro" id="IPR052772">
    <property type="entry name" value="Endo/PolyKinase_Domain-Protein"/>
</dbReference>
<dbReference type="InterPro" id="IPR002625">
    <property type="entry name" value="Smr_dom"/>
</dbReference>
<dbReference type="InterPro" id="IPR009060">
    <property type="entry name" value="UBA-like_sf"/>
</dbReference>
<dbReference type="Gene3D" id="3.30.1370.110">
    <property type="match status" value="1"/>
</dbReference>
<dbReference type="SUPFAM" id="SSF160443">
    <property type="entry name" value="SMR domain-like"/>
    <property type="match status" value="1"/>
</dbReference>
<dbReference type="PANTHER" id="PTHR46535:SF1">
    <property type="entry name" value="NEDD4-BINDING PROTEIN 2"/>
    <property type="match status" value="1"/>
</dbReference>
<feature type="compositionally biased region" description="Basic and acidic residues" evidence="1">
    <location>
        <begin position="113"/>
        <end position="125"/>
    </location>
</feature>
<dbReference type="Proteomes" id="UP001280581">
    <property type="component" value="Unassembled WGS sequence"/>
</dbReference>